<protein>
    <submittedName>
        <fullName evidence="3">Uncharacterized protein LOC110979408 isoform X2</fullName>
    </submittedName>
</protein>
<dbReference type="OrthoDB" id="10625278at2759"/>
<gene>
    <name evidence="3" type="primary">LOC110979408</name>
</gene>
<proteinExistence type="predicted"/>
<name>A0A8B7YC91_ACAPL</name>
<keyword evidence="2" id="KW-1185">Reference proteome</keyword>
<dbReference type="Proteomes" id="UP000694845">
    <property type="component" value="Unplaced"/>
</dbReference>
<dbReference type="OMA" id="DKVSCDR"/>
<evidence type="ECO:0000313" key="2">
    <source>
        <dbReference type="Proteomes" id="UP000694845"/>
    </source>
</evidence>
<feature type="region of interest" description="Disordered" evidence="1">
    <location>
        <begin position="96"/>
        <end position="146"/>
    </location>
</feature>
<feature type="region of interest" description="Disordered" evidence="1">
    <location>
        <begin position="1"/>
        <end position="22"/>
    </location>
</feature>
<dbReference type="AlphaFoldDB" id="A0A8B7YC91"/>
<accession>A0A8B7YC91</accession>
<dbReference type="GeneID" id="110979408"/>
<feature type="compositionally biased region" description="Polar residues" evidence="1">
    <location>
        <begin position="124"/>
        <end position="136"/>
    </location>
</feature>
<dbReference type="RefSeq" id="XP_022090869.1">
    <property type="nucleotide sequence ID" value="XM_022235177.1"/>
</dbReference>
<organism evidence="2 3">
    <name type="scientific">Acanthaster planci</name>
    <name type="common">Crown-of-thorns starfish</name>
    <dbReference type="NCBI Taxonomy" id="133434"/>
    <lineage>
        <taxon>Eukaryota</taxon>
        <taxon>Metazoa</taxon>
        <taxon>Echinodermata</taxon>
        <taxon>Eleutherozoa</taxon>
        <taxon>Asterozoa</taxon>
        <taxon>Asteroidea</taxon>
        <taxon>Valvatacea</taxon>
        <taxon>Valvatida</taxon>
        <taxon>Acanthasteridae</taxon>
        <taxon>Acanthaster</taxon>
    </lineage>
</organism>
<sequence>MDGEQFQSAEDGEPCAPKDMNIPGKVCNSISDQPTEIVGGAASNSCLDTLETETDARLEHLERLLAASESKLRSCEDLMELIGLLRDRIKLIQEAGNGGMLPGGVSSSSGDLAADESGPGLSLWSPTSPMRSTKSPIGSPKSPRSH</sequence>
<evidence type="ECO:0000313" key="3">
    <source>
        <dbReference type="RefSeq" id="XP_022090869.1"/>
    </source>
</evidence>
<reference evidence="3" key="1">
    <citation type="submission" date="2025-08" db="UniProtKB">
        <authorList>
            <consortium name="RefSeq"/>
        </authorList>
    </citation>
    <scope>IDENTIFICATION</scope>
</reference>
<evidence type="ECO:0000256" key="1">
    <source>
        <dbReference type="SAM" id="MobiDB-lite"/>
    </source>
</evidence>